<comment type="caution">
    <text evidence="1">The sequence shown here is derived from an EMBL/GenBank/DDBJ whole genome shotgun (WGS) entry which is preliminary data.</text>
</comment>
<evidence type="ECO:0000313" key="1">
    <source>
        <dbReference type="EMBL" id="TGO14335.1"/>
    </source>
</evidence>
<evidence type="ECO:0000313" key="2">
    <source>
        <dbReference type="Proteomes" id="UP000297777"/>
    </source>
</evidence>
<gene>
    <name evidence="1" type="ORF">BTUL_0054g00030</name>
</gene>
<keyword evidence="2" id="KW-1185">Reference proteome</keyword>
<accession>A0A4Z1EQ74</accession>
<reference evidence="1 2" key="1">
    <citation type="submission" date="2017-12" db="EMBL/GenBank/DDBJ databases">
        <title>Comparative genomics of Botrytis spp.</title>
        <authorList>
            <person name="Valero-Jimenez C.A."/>
            <person name="Tapia P."/>
            <person name="Veloso J."/>
            <person name="Silva-Moreno E."/>
            <person name="Staats M."/>
            <person name="Valdes J.H."/>
            <person name="Van Kan J.A.L."/>
        </authorList>
    </citation>
    <scope>NUCLEOTIDE SEQUENCE [LARGE SCALE GENOMIC DNA]</scope>
    <source>
        <strain evidence="1 2">Bt9001</strain>
    </source>
</reference>
<dbReference type="EMBL" id="PQXH01000054">
    <property type="protein sequence ID" value="TGO14335.1"/>
    <property type="molecule type" value="Genomic_DNA"/>
</dbReference>
<dbReference type="Proteomes" id="UP000297777">
    <property type="component" value="Unassembled WGS sequence"/>
</dbReference>
<name>A0A4Z1EQ74_9HELO</name>
<protein>
    <submittedName>
        <fullName evidence="1">Uncharacterized protein</fullName>
    </submittedName>
</protein>
<dbReference type="OrthoDB" id="10497263at2759"/>
<proteinExistence type="predicted"/>
<sequence length="91" mass="10604">MTFVADTNAKTSAQTSVPKCSPTFEYRYVGELIKEMYDLNVCSVVFKISVAYTPYNAHPAFQDIQHRRQEQDRVFKHRVSLHVIMALHRQN</sequence>
<organism evidence="1 2">
    <name type="scientific">Botrytis tulipae</name>
    <dbReference type="NCBI Taxonomy" id="87230"/>
    <lineage>
        <taxon>Eukaryota</taxon>
        <taxon>Fungi</taxon>
        <taxon>Dikarya</taxon>
        <taxon>Ascomycota</taxon>
        <taxon>Pezizomycotina</taxon>
        <taxon>Leotiomycetes</taxon>
        <taxon>Helotiales</taxon>
        <taxon>Sclerotiniaceae</taxon>
        <taxon>Botrytis</taxon>
    </lineage>
</organism>
<dbReference type="AlphaFoldDB" id="A0A4Z1EQ74"/>